<keyword evidence="10" id="KW-1185">Reference proteome</keyword>
<name>A0A7J7KDA3_BUGNE</name>
<keyword evidence="2 7" id="KW-0813">Transport</keyword>
<dbReference type="GO" id="GO:0046872">
    <property type="term" value="F:metal ion binding"/>
    <property type="evidence" value="ECO:0007669"/>
    <property type="project" value="UniProtKB-KW"/>
</dbReference>
<evidence type="ECO:0000256" key="1">
    <source>
        <dbReference type="ARBA" id="ARBA00004141"/>
    </source>
</evidence>
<feature type="binding site" evidence="6">
    <location>
        <position position="79"/>
    </location>
    <ligand>
        <name>Na(+)</name>
        <dbReference type="ChEBI" id="CHEBI:29101"/>
        <label>1</label>
    </ligand>
</feature>
<dbReference type="GO" id="GO:0005886">
    <property type="term" value="C:plasma membrane"/>
    <property type="evidence" value="ECO:0007669"/>
    <property type="project" value="TreeGrafter"/>
</dbReference>
<dbReference type="PRINTS" id="PR00176">
    <property type="entry name" value="NANEUSMPORT"/>
</dbReference>
<keyword evidence="6" id="KW-0479">Metal-binding</keyword>
<keyword evidence="5" id="KW-0472">Membrane</keyword>
<keyword evidence="4" id="KW-1133">Transmembrane helix</keyword>
<evidence type="ECO:0000256" key="6">
    <source>
        <dbReference type="PIRSR" id="PIRSR600175-1"/>
    </source>
</evidence>
<evidence type="ECO:0000256" key="7">
    <source>
        <dbReference type="RuleBase" id="RU003732"/>
    </source>
</evidence>
<accession>A0A7J7KDA3</accession>
<evidence type="ECO:0000256" key="4">
    <source>
        <dbReference type="ARBA" id="ARBA00022989"/>
    </source>
</evidence>
<dbReference type="PANTHER" id="PTHR11616:SF240">
    <property type="entry name" value="BLOATED TUBULES, ISOFORM B-RELATED"/>
    <property type="match status" value="1"/>
</dbReference>
<evidence type="ECO:0000256" key="8">
    <source>
        <dbReference type="SAM" id="MobiDB-lite"/>
    </source>
</evidence>
<comment type="similarity">
    <text evidence="7">Belongs to the sodium:neurotransmitter symporter (SNF) (TC 2.A.22) family.</text>
</comment>
<dbReference type="GO" id="GO:0015293">
    <property type="term" value="F:symporter activity"/>
    <property type="evidence" value="ECO:0007669"/>
    <property type="project" value="UniProtKB-KW"/>
</dbReference>
<feature type="region of interest" description="Disordered" evidence="8">
    <location>
        <begin position="1"/>
        <end position="57"/>
    </location>
</feature>
<dbReference type="EMBL" id="VXIV02000759">
    <property type="protein sequence ID" value="KAF6036247.1"/>
    <property type="molecule type" value="Genomic_DNA"/>
</dbReference>
<dbReference type="PROSITE" id="PS00610">
    <property type="entry name" value="NA_NEUROTRAN_SYMP_1"/>
    <property type="match status" value="1"/>
</dbReference>
<dbReference type="PANTHER" id="PTHR11616">
    <property type="entry name" value="SODIUM/CHLORIDE DEPENDENT TRANSPORTER"/>
    <property type="match status" value="1"/>
</dbReference>
<protein>
    <recommendedName>
        <fullName evidence="7">Transporter</fullName>
    </recommendedName>
</protein>
<organism evidence="9 10">
    <name type="scientific">Bugula neritina</name>
    <name type="common">Brown bryozoan</name>
    <name type="synonym">Sertularia neritina</name>
    <dbReference type="NCBI Taxonomy" id="10212"/>
    <lineage>
        <taxon>Eukaryota</taxon>
        <taxon>Metazoa</taxon>
        <taxon>Spiralia</taxon>
        <taxon>Lophotrochozoa</taxon>
        <taxon>Bryozoa</taxon>
        <taxon>Gymnolaemata</taxon>
        <taxon>Cheilostomatida</taxon>
        <taxon>Flustrina</taxon>
        <taxon>Buguloidea</taxon>
        <taxon>Bugulidae</taxon>
        <taxon>Bugula</taxon>
    </lineage>
</organism>
<feature type="binding site" evidence="6">
    <location>
        <position position="75"/>
    </location>
    <ligand>
        <name>Na(+)</name>
        <dbReference type="ChEBI" id="CHEBI:29101"/>
        <label>1</label>
    </ligand>
</feature>
<evidence type="ECO:0000313" key="9">
    <source>
        <dbReference type="EMBL" id="KAF6036247.1"/>
    </source>
</evidence>
<dbReference type="GO" id="GO:0035725">
    <property type="term" value="P:sodium ion transmembrane transport"/>
    <property type="evidence" value="ECO:0007669"/>
    <property type="project" value="TreeGrafter"/>
</dbReference>
<dbReference type="SUPFAM" id="SSF161070">
    <property type="entry name" value="SNF-like"/>
    <property type="match status" value="1"/>
</dbReference>
<evidence type="ECO:0000256" key="5">
    <source>
        <dbReference type="ARBA" id="ARBA00023136"/>
    </source>
</evidence>
<comment type="subcellular location">
    <subcellularLocation>
        <location evidence="1">Membrane</location>
        <topology evidence="1">Multi-pass membrane protein</topology>
    </subcellularLocation>
</comment>
<dbReference type="AlphaFoldDB" id="A0A7J7KDA3"/>
<dbReference type="InterPro" id="IPR037272">
    <property type="entry name" value="SNS_sf"/>
</dbReference>
<dbReference type="GO" id="GO:0006865">
    <property type="term" value="P:amino acid transport"/>
    <property type="evidence" value="ECO:0007669"/>
    <property type="project" value="TreeGrafter"/>
</dbReference>
<feature type="compositionally biased region" description="Low complexity" evidence="8">
    <location>
        <begin position="35"/>
        <end position="53"/>
    </location>
</feature>
<comment type="caution">
    <text evidence="9">The sequence shown here is derived from an EMBL/GenBank/DDBJ whole genome shotgun (WGS) entry which is preliminary data.</text>
</comment>
<keyword evidence="7" id="KW-0769">Symport</keyword>
<evidence type="ECO:0000256" key="2">
    <source>
        <dbReference type="ARBA" id="ARBA00022448"/>
    </source>
</evidence>
<dbReference type="OrthoDB" id="6581954at2759"/>
<evidence type="ECO:0000313" key="10">
    <source>
        <dbReference type="Proteomes" id="UP000593567"/>
    </source>
</evidence>
<dbReference type="InterPro" id="IPR000175">
    <property type="entry name" value="Na/ntran_symport"/>
</dbReference>
<keyword evidence="3 7" id="KW-0812">Transmembrane</keyword>
<reference evidence="9" key="1">
    <citation type="submission" date="2020-06" db="EMBL/GenBank/DDBJ databases">
        <title>Draft genome of Bugula neritina, a colonial animal packing powerful symbionts and potential medicines.</title>
        <authorList>
            <person name="Rayko M."/>
        </authorList>
    </citation>
    <scope>NUCLEOTIDE SEQUENCE [LARGE SCALE GENOMIC DNA]</scope>
    <source>
        <strain evidence="9">Kwan_BN1</strain>
    </source>
</reference>
<proteinExistence type="inferred from homology"/>
<feature type="binding site" evidence="6">
    <location>
        <position position="72"/>
    </location>
    <ligand>
        <name>Na(+)</name>
        <dbReference type="ChEBI" id="CHEBI:29101"/>
        <label>1</label>
    </ligand>
</feature>
<gene>
    <name evidence="9" type="ORF">EB796_005455</name>
</gene>
<dbReference type="Proteomes" id="UP000593567">
    <property type="component" value="Unassembled WGS sequence"/>
</dbReference>
<evidence type="ECO:0000256" key="3">
    <source>
        <dbReference type="ARBA" id="ARBA00022692"/>
    </source>
</evidence>
<keyword evidence="6" id="KW-0915">Sodium</keyword>
<dbReference type="PROSITE" id="PS50267">
    <property type="entry name" value="NA_NEUROTRAN_SYMP_3"/>
    <property type="match status" value="1"/>
</dbReference>
<sequence length="100" mass="10762">MANTEEKTQLSGEAEIDVIPEKAPLAPESSDDALADSSSSSSNTASSPTHSPSGNKRETFNKKIDFLMACVGYSVGLGNFWRFPYLCYKNGGGAFLLPYF</sequence>
<dbReference type="Pfam" id="PF00209">
    <property type="entry name" value="SNF"/>
    <property type="match status" value="1"/>
</dbReference>